<name>A0AAD8BHB7_BIOPF</name>
<sequence>MSEFVIVKKKNRKSQQFKLSQTSFTKDVDNDKDIKKIDINKFSKRLDNCIAEVEVSPFFTETFDIINRALHAVRQHKTSNSSTCNQIDEQLPAEVSPEDVLDEGSLNQSSGDRLSSVTSRLEAVTVADEPRVQLLSYGIGNFTTSLIAQYQFAFFLSLRKKLKEHYQTCLVYDPVFSPDEKIILEKYSCQLISQNEEGCRECAEPTIAFMPHCGRPLYNNFLWKNLSPSEGQGLNNVVLIGNSFSQIVERTPKSLLRETGNYILKIQPFVKETSLPDSFILRDVFNDLAVHSFPLAAIQTIRSDIGSPLQKPEYHRNEEEFIRNKKCH</sequence>
<feature type="domain" description="SRR1-like" evidence="2">
    <location>
        <begin position="120"/>
        <end position="291"/>
    </location>
</feature>
<dbReference type="Pfam" id="PF07985">
    <property type="entry name" value="SRR1"/>
    <property type="match status" value="1"/>
</dbReference>
<gene>
    <name evidence="3" type="ORF">Bpfe_016454</name>
</gene>
<evidence type="ECO:0000313" key="3">
    <source>
        <dbReference type="EMBL" id="KAK0054187.1"/>
    </source>
</evidence>
<proteinExistence type="inferred from homology"/>
<keyword evidence="4" id="KW-1185">Reference proteome</keyword>
<dbReference type="EMBL" id="JASAOG010000080">
    <property type="protein sequence ID" value="KAK0054187.1"/>
    <property type="molecule type" value="Genomic_DNA"/>
</dbReference>
<dbReference type="GO" id="GO:0005737">
    <property type="term" value="C:cytoplasm"/>
    <property type="evidence" value="ECO:0007669"/>
    <property type="project" value="TreeGrafter"/>
</dbReference>
<evidence type="ECO:0000259" key="2">
    <source>
        <dbReference type="Pfam" id="PF07985"/>
    </source>
</evidence>
<accession>A0AAD8BHB7</accession>
<protein>
    <submittedName>
        <fullName evidence="3">SRR1-like protein</fullName>
    </submittedName>
</protein>
<evidence type="ECO:0000256" key="1">
    <source>
        <dbReference type="ARBA" id="ARBA00009856"/>
    </source>
</evidence>
<dbReference type="AlphaFoldDB" id="A0AAD8BHB7"/>
<comment type="similarity">
    <text evidence="1">Belongs to the SRR1 family.</text>
</comment>
<dbReference type="InterPro" id="IPR012942">
    <property type="entry name" value="SRR1-like"/>
</dbReference>
<reference evidence="3" key="1">
    <citation type="journal article" date="2023" name="PLoS Negl. Trop. Dis.">
        <title>A genome sequence for Biomphalaria pfeifferi, the major vector snail for the human-infecting parasite Schistosoma mansoni.</title>
        <authorList>
            <person name="Bu L."/>
            <person name="Lu L."/>
            <person name="Laidemitt M.R."/>
            <person name="Zhang S.M."/>
            <person name="Mutuku M."/>
            <person name="Mkoji G."/>
            <person name="Steinauer M."/>
            <person name="Loker E.S."/>
        </authorList>
    </citation>
    <scope>NUCLEOTIDE SEQUENCE</scope>
    <source>
        <strain evidence="3">KasaAsao</strain>
    </source>
</reference>
<comment type="caution">
    <text evidence="3">The sequence shown here is derived from an EMBL/GenBank/DDBJ whole genome shotgun (WGS) entry which is preliminary data.</text>
</comment>
<dbReference type="InterPro" id="IPR040044">
    <property type="entry name" value="SRR1L"/>
</dbReference>
<organism evidence="3 4">
    <name type="scientific">Biomphalaria pfeifferi</name>
    <name type="common">Bloodfluke planorb</name>
    <name type="synonym">Freshwater snail</name>
    <dbReference type="NCBI Taxonomy" id="112525"/>
    <lineage>
        <taxon>Eukaryota</taxon>
        <taxon>Metazoa</taxon>
        <taxon>Spiralia</taxon>
        <taxon>Lophotrochozoa</taxon>
        <taxon>Mollusca</taxon>
        <taxon>Gastropoda</taxon>
        <taxon>Heterobranchia</taxon>
        <taxon>Euthyneura</taxon>
        <taxon>Panpulmonata</taxon>
        <taxon>Hygrophila</taxon>
        <taxon>Lymnaeoidea</taxon>
        <taxon>Planorbidae</taxon>
        <taxon>Biomphalaria</taxon>
    </lineage>
</organism>
<reference evidence="3" key="2">
    <citation type="submission" date="2023-04" db="EMBL/GenBank/DDBJ databases">
        <authorList>
            <person name="Bu L."/>
            <person name="Lu L."/>
            <person name="Laidemitt M.R."/>
            <person name="Zhang S.M."/>
            <person name="Mutuku M."/>
            <person name="Mkoji G."/>
            <person name="Steinauer M."/>
            <person name="Loker E.S."/>
        </authorList>
    </citation>
    <scope>NUCLEOTIDE SEQUENCE</scope>
    <source>
        <strain evidence="3">KasaAsao</strain>
        <tissue evidence="3">Whole Snail</tissue>
    </source>
</reference>
<evidence type="ECO:0000313" key="4">
    <source>
        <dbReference type="Proteomes" id="UP001233172"/>
    </source>
</evidence>
<dbReference type="PANTHER" id="PTHR28626:SF3">
    <property type="entry name" value="SRR1-LIKE PROTEIN"/>
    <property type="match status" value="1"/>
</dbReference>
<dbReference type="Proteomes" id="UP001233172">
    <property type="component" value="Unassembled WGS sequence"/>
</dbReference>
<dbReference type="GO" id="GO:0005634">
    <property type="term" value="C:nucleus"/>
    <property type="evidence" value="ECO:0007669"/>
    <property type="project" value="TreeGrafter"/>
</dbReference>
<dbReference type="PANTHER" id="PTHR28626">
    <property type="entry name" value="SRR1-LIKE PROTEIN"/>
    <property type="match status" value="1"/>
</dbReference>